<dbReference type="InterPro" id="IPR010918">
    <property type="entry name" value="PurM-like_C_dom"/>
</dbReference>
<feature type="region of interest" description="Disordered" evidence="9">
    <location>
        <begin position="865"/>
        <end position="1027"/>
    </location>
</feature>
<feature type="compositionally biased region" description="Basic and acidic residues" evidence="9">
    <location>
        <begin position="946"/>
        <end position="958"/>
    </location>
</feature>
<organism evidence="15 16">
    <name type="scientific">Sorangium cellulosum So0157-2</name>
    <dbReference type="NCBI Taxonomy" id="1254432"/>
    <lineage>
        <taxon>Bacteria</taxon>
        <taxon>Pseudomonadati</taxon>
        <taxon>Myxococcota</taxon>
        <taxon>Polyangia</taxon>
        <taxon>Polyangiales</taxon>
        <taxon>Polyangiaceae</taxon>
        <taxon>Sorangium</taxon>
    </lineage>
</organism>
<dbReference type="Pfam" id="PF13577">
    <property type="entry name" value="SnoaL_4"/>
    <property type="match status" value="1"/>
</dbReference>
<dbReference type="OrthoDB" id="9804441at2"/>
<dbReference type="eggNOG" id="COG0046">
    <property type="taxonomic scope" value="Bacteria"/>
</dbReference>
<comment type="caution">
    <text evidence="8">Lacks conserved residue(s) required for the propagation of feature annotation.</text>
</comment>
<keyword evidence="3 8" id="KW-0479">Metal-binding</keyword>
<keyword evidence="2 8" id="KW-0436">Ligase</keyword>
<comment type="similarity">
    <text evidence="8">Belongs to the FGAMS family.</text>
</comment>
<feature type="binding site" evidence="8">
    <location>
        <position position="569"/>
    </location>
    <ligand>
        <name>ATP</name>
        <dbReference type="ChEBI" id="CHEBI:30616"/>
    </ligand>
</feature>
<dbReference type="NCBIfam" id="TIGR01736">
    <property type="entry name" value="FGAM_synth_II"/>
    <property type="match status" value="1"/>
</dbReference>
<comment type="catalytic activity">
    <reaction evidence="8">
        <text>N(2)-formyl-N(1)-(5-phospho-beta-D-ribosyl)glycinamide + L-glutamine + ATP + H2O = 2-formamido-N(1)-(5-O-phospho-beta-D-ribosyl)acetamidine + L-glutamate + ADP + phosphate + H(+)</text>
        <dbReference type="Rhea" id="RHEA:17129"/>
        <dbReference type="ChEBI" id="CHEBI:15377"/>
        <dbReference type="ChEBI" id="CHEBI:15378"/>
        <dbReference type="ChEBI" id="CHEBI:29985"/>
        <dbReference type="ChEBI" id="CHEBI:30616"/>
        <dbReference type="ChEBI" id="CHEBI:43474"/>
        <dbReference type="ChEBI" id="CHEBI:58359"/>
        <dbReference type="ChEBI" id="CHEBI:147286"/>
        <dbReference type="ChEBI" id="CHEBI:147287"/>
        <dbReference type="ChEBI" id="CHEBI:456216"/>
        <dbReference type="EC" id="6.3.5.3"/>
    </reaction>
</comment>
<dbReference type="InterPro" id="IPR036921">
    <property type="entry name" value="PurM-like_N_sf"/>
</dbReference>
<dbReference type="InterPro" id="IPR037401">
    <property type="entry name" value="SnoaL-like"/>
</dbReference>
<feature type="domain" description="PurM-like C-terminal" evidence="12">
    <location>
        <begin position="608"/>
        <end position="759"/>
    </location>
</feature>
<name>S4XJT0_SORCE</name>
<dbReference type="SUPFAM" id="SSF54427">
    <property type="entry name" value="NTF2-like"/>
    <property type="match status" value="1"/>
</dbReference>
<dbReference type="InterPro" id="IPR041609">
    <property type="entry name" value="PurL_linker"/>
</dbReference>
<comment type="subcellular location">
    <subcellularLocation>
        <location evidence="8">Cytoplasm</location>
    </subcellularLocation>
</comment>
<dbReference type="GO" id="GO:0000287">
    <property type="term" value="F:magnesium ion binding"/>
    <property type="evidence" value="ECO:0007669"/>
    <property type="project" value="UniProtKB-UniRule"/>
</dbReference>
<evidence type="ECO:0000259" key="11">
    <source>
        <dbReference type="Pfam" id="PF00586"/>
    </source>
</evidence>
<evidence type="ECO:0000256" key="7">
    <source>
        <dbReference type="ARBA" id="ARBA00022842"/>
    </source>
</evidence>
<dbReference type="InterPro" id="IPR036676">
    <property type="entry name" value="PurM-like_C_sf"/>
</dbReference>
<dbReference type="Gene3D" id="3.90.650.10">
    <property type="entry name" value="PurM-like C-terminal domain"/>
    <property type="match status" value="2"/>
</dbReference>
<feature type="compositionally biased region" description="Basic residues" evidence="9">
    <location>
        <begin position="771"/>
        <end position="782"/>
    </location>
</feature>
<evidence type="ECO:0000259" key="12">
    <source>
        <dbReference type="Pfam" id="PF02769"/>
    </source>
</evidence>
<dbReference type="SUPFAM" id="SSF55326">
    <property type="entry name" value="PurM N-terminal domain-like"/>
    <property type="match status" value="2"/>
</dbReference>
<dbReference type="InterPro" id="IPR016188">
    <property type="entry name" value="PurM-like_N"/>
</dbReference>
<evidence type="ECO:0000313" key="15">
    <source>
        <dbReference type="EMBL" id="AGP32766.1"/>
    </source>
</evidence>
<dbReference type="PANTHER" id="PTHR43555:SF1">
    <property type="entry name" value="PHOSPHORIBOSYLFORMYLGLYCINAMIDINE SYNTHASE SUBUNIT PURL"/>
    <property type="match status" value="1"/>
</dbReference>
<feature type="active site" evidence="8">
    <location>
        <position position="63"/>
    </location>
</feature>
<gene>
    <name evidence="8" type="primary">purL</name>
    <name evidence="15" type="ORF">SCE1572_38870</name>
</gene>
<dbReference type="Pfam" id="PF00586">
    <property type="entry name" value="AIRS"/>
    <property type="match status" value="2"/>
</dbReference>
<keyword evidence="5 8" id="KW-0658">Purine biosynthesis</keyword>
<protein>
    <recommendedName>
        <fullName evidence="8">Phosphoribosylformylglycinamidine synthase subunit PurL</fullName>
        <shortName evidence="8">FGAM synthase</shortName>
        <ecNumber evidence="8">6.3.5.3</ecNumber>
    </recommendedName>
    <alternativeName>
        <fullName evidence="8">Formylglycinamide ribonucleotide amidotransferase subunit II</fullName>
        <shortName evidence="8">FGAR amidotransferase II</shortName>
        <shortName evidence="8">FGAR-AT II</shortName>
    </alternativeName>
    <alternativeName>
        <fullName evidence="8">Glutamine amidotransferase PurL</fullName>
    </alternativeName>
    <alternativeName>
        <fullName evidence="8">Phosphoribosylformylglycinamidine synthase subunit II</fullName>
    </alternativeName>
</protein>
<dbReference type="Gene3D" id="3.30.1330.10">
    <property type="entry name" value="PurM-like, N-terminal domain"/>
    <property type="match status" value="2"/>
</dbReference>
<dbReference type="GO" id="GO:0005737">
    <property type="term" value="C:cytoplasm"/>
    <property type="evidence" value="ECO:0007669"/>
    <property type="project" value="UniProtKB-SubCell"/>
</dbReference>
<evidence type="ECO:0000256" key="9">
    <source>
        <dbReference type="SAM" id="MobiDB-lite"/>
    </source>
</evidence>
<keyword evidence="4 8" id="KW-0547">Nucleotide-binding</keyword>
<feature type="domain" description="PurM-like N-terminal" evidence="11">
    <location>
        <begin position="469"/>
        <end position="594"/>
    </location>
</feature>
<evidence type="ECO:0000259" key="14">
    <source>
        <dbReference type="Pfam" id="PF18072"/>
    </source>
</evidence>
<accession>S4XJT0</accession>
<dbReference type="InterPro" id="IPR032710">
    <property type="entry name" value="NTF2-like_dom_sf"/>
</dbReference>
<dbReference type="EC" id="6.3.5.3" evidence="8"/>
<keyword evidence="1 8" id="KW-0963">Cytoplasm</keyword>
<dbReference type="Pfam" id="PF18072">
    <property type="entry name" value="FGAR-AT_linker"/>
    <property type="match status" value="1"/>
</dbReference>
<dbReference type="InterPro" id="IPR010074">
    <property type="entry name" value="PRibForGlyAmidine_synth_PurL"/>
</dbReference>
<dbReference type="Gene3D" id="3.10.450.50">
    <property type="match status" value="1"/>
</dbReference>
<dbReference type="Pfam" id="PF02769">
    <property type="entry name" value="AIRS_C"/>
    <property type="match status" value="2"/>
</dbReference>
<dbReference type="AlphaFoldDB" id="S4XJT0"/>
<evidence type="ECO:0000256" key="1">
    <source>
        <dbReference type="ARBA" id="ARBA00022490"/>
    </source>
</evidence>
<evidence type="ECO:0000256" key="6">
    <source>
        <dbReference type="ARBA" id="ARBA00022840"/>
    </source>
</evidence>
<feature type="binding site" evidence="8">
    <location>
        <position position="532"/>
    </location>
    <ligand>
        <name>ATP</name>
        <dbReference type="ChEBI" id="CHEBI:30616"/>
    </ligand>
</feature>
<dbReference type="UniPathway" id="UPA00074">
    <property type="reaction ID" value="UER00128"/>
</dbReference>
<comment type="function">
    <text evidence="8">Part of the phosphoribosylformylglycinamidine synthase complex involved in the purines biosynthetic pathway. Catalyzes the ATP-dependent conversion of formylglycinamide ribonucleotide (FGAR) and glutamine to yield formylglycinamidine ribonucleotide (FGAM) and glutamate. The FGAM synthase complex is composed of three subunits. PurQ produces an ammonia molecule by converting glutamine to glutamate. PurL transfers the ammonia molecule to FGAR to form FGAM in an ATP-dependent manner. PurS interacts with PurQ and PurL and is thought to assist in the transfer of the ammonia molecule from PurQ to PurL.</text>
</comment>
<evidence type="ECO:0000256" key="8">
    <source>
        <dbReference type="HAMAP-Rule" id="MF_00420"/>
    </source>
</evidence>
<feature type="transmembrane region" description="Helical" evidence="10">
    <location>
        <begin position="1052"/>
        <end position="1072"/>
    </location>
</feature>
<dbReference type="KEGG" id="scu:SCE1572_38870"/>
<dbReference type="HOGENOM" id="CLU_268713_0_0_7"/>
<dbReference type="Proteomes" id="UP000014803">
    <property type="component" value="Chromosome"/>
</dbReference>
<dbReference type="PATRIC" id="fig|1254432.3.peg.8805"/>
<feature type="domain" description="SnoaL-like" evidence="13">
    <location>
        <begin position="1108"/>
        <end position="1206"/>
    </location>
</feature>
<dbReference type="NCBIfam" id="NF002290">
    <property type="entry name" value="PRK01213.1"/>
    <property type="match status" value="1"/>
</dbReference>
<evidence type="ECO:0000259" key="13">
    <source>
        <dbReference type="Pfam" id="PF13577"/>
    </source>
</evidence>
<feature type="compositionally biased region" description="Basic and acidic residues" evidence="9">
    <location>
        <begin position="876"/>
        <end position="894"/>
    </location>
</feature>
<evidence type="ECO:0000313" key="16">
    <source>
        <dbReference type="Proteomes" id="UP000014803"/>
    </source>
</evidence>
<feature type="domain" description="PurM-like C-terminal" evidence="12">
    <location>
        <begin position="217"/>
        <end position="366"/>
    </location>
</feature>
<sequence>MSAVVAAPPPAAPTPFPGDPPVDLALAQAHKLSASEWERARERLGRQPTFTELGVLSVMWSEHCSYKSSRVHLSRLPTAGPRVIQGPGENAGVVDIGDGFAAVFKMESHNHPSYIEPYQGAATGVGGILRDVFTMGARPIANLDSLRFGRPDHPRTPQLLRGVVAGVGGYGNCIGVPTVGGELFFDRAYDGNILVNAFTCGVVRTDRIFYGRASGIGNNVLYVGAKTGRDGIHGATMASDEFSEGGPSQRPTVQVGDPFMEKLLLEACLEIFAEDLLVGVQDMGAAGLTSSSVEMAGRSGSGLDLDLDLVPRRAARLTPYEILLSESQERMLLVAKPGCEARVIEICTKWELDAAIIGKVTDTGRWVVRATPGYDPLGGAAAGTPRNAVVVCDLPVDFLTDAAPKYDRPQRDDATLPARRAFDPRTLPAPASWSELFLAMAGSPNLGSRAWVWRQYDQIVRGGTEVRAGSDAAVVRVPCEKDGERFEKLLAFSSDCNGRLCELDPFQGAAMAVAEACRNVVCAGAEPIGLTDCLNFGNPERPEIMRQFALAIDGMAAACRALSVPVVSGNVSLYNETDGRAILPTPTVAVVGLVADAGDVLRASFPAAGLTVLLLGDPRGGPLGGSEYVARHTGEVKGPSPAIDLDREARLQGLCLALARSRPRLLQSAHDVSDGGLAIALGECCAAADDPAALVGARVRLPEGPNDGAREALAEALFGEAPSRVVVSVRPEDAPEVARRAREAGVPCTELGTTGGDRLTIAVRRGAEPRRRQRSARGRPRGRPAGQGGRRALHRARHHRRGSAHDRGGRRRGDRRRAQRAARRARPVPRADRRALAKRPIGGCPRGIRGGSPRAACNVQLASQGWTKDSGAHGAPEGRDSPHRGQRDRSHDLRPLPAGLGGHRRHADRGADGEGRPRGVPDEPARLHHPRLPPPRHGWPGAAREAQAHHRGPGDLHHGPAGADDADAGPVARHRGVSLERGARLCAAPRGRPDRPPGGRPRRVRRDRLSGRARREGADPRVAGDGARCRAPSGVGWARAAPVAYTSRMKRWLPLGLIALGAVLAAVALLLSPSDEDRIRDRLAQLADAVRIDDGERNPLVRHGRVRKEFAEIFTKEASARVVEISDRLSGRDELAAAATQAAVVYQTADVSFGDTEIQVDRAGLTAEVTATATVTGARHGHPARRDELPVALRLEKVDGDWKIVSATVHPRRAPGDDGL</sequence>
<feature type="domain" description="Phosphoribosylformylglycinamidine synthase linker" evidence="14">
    <location>
        <begin position="29"/>
        <end position="67"/>
    </location>
</feature>
<keyword evidence="6 8" id="KW-0067">ATP-binding</keyword>
<feature type="region of interest" description="Disordered" evidence="9">
    <location>
        <begin position="748"/>
        <end position="853"/>
    </location>
</feature>
<feature type="compositionally biased region" description="Basic and acidic residues" evidence="9">
    <location>
        <begin position="908"/>
        <end position="926"/>
    </location>
</feature>
<feature type="binding site" evidence="8">
    <location>
        <position position="131"/>
    </location>
    <ligand>
        <name>Mg(2+)</name>
        <dbReference type="ChEBI" id="CHEBI:18420"/>
        <label>2</label>
    </ligand>
</feature>
<dbReference type="CDD" id="cd02204">
    <property type="entry name" value="PurL_repeat2"/>
    <property type="match status" value="1"/>
</dbReference>
<dbReference type="GO" id="GO:0005524">
    <property type="term" value="F:ATP binding"/>
    <property type="evidence" value="ECO:0007669"/>
    <property type="project" value="UniProtKB-UniRule"/>
</dbReference>
<feature type="binding site" evidence="8">
    <location>
        <begin position="326"/>
        <end position="328"/>
    </location>
    <ligand>
        <name>substrate</name>
    </ligand>
</feature>
<dbReference type="FunFam" id="3.30.1330.10:FF:000004">
    <property type="entry name" value="Phosphoribosylformylglycinamidine synthase subunit PurL"/>
    <property type="match status" value="1"/>
</dbReference>
<dbReference type="EMBL" id="CP003969">
    <property type="protein sequence ID" value="AGP32766.1"/>
    <property type="molecule type" value="Genomic_DNA"/>
</dbReference>
<dbReference type="PANTHER" id="PTHR43555">
    <property type="entry name" value="PHOSPHORIBOSYLFORMYLGLYCINAMIDINE SYNTHASE SUBUNIT PURL"/>
    <property type="match status" value="1"/>
</dbReference>
<reference evidence="15 16" key="1">
    <citation type="journal article" date="2013" name="Sci. Rep.">
        <title>Extraordinary expansion of a Sorangium cellulosum genome from an alkaline milieu.</title>
        <authorList>
            <person name="Han K."/>
            <person name="Li Z.F."/>
            <person name="Peng R."/>
            <person name="Zhu L.P."/>
            <person name="Zhou T."/>
            <person name="Wang L.G."/>
            <person name="Li S.G."/>
            <person name="Zhang X.B."/>
            <person name="Hu W."/>
            <person name="Wu Z.H."/>
            <person name="Qin N."/>
            <person name="Li Y.Z."/>
        </authorList>
    </citation>
    <scope>NUCLEOTIDE SEQUENCE [LARGE SCALE GENOMIC DNA]</scope>
    <source>
        <strain evidence="15 16">So0157-2</strain>
    </source>
</reference>
<feature type="active site" description="Proton acceptor" evidence="8">
    <location>
        <position position="109"/>
    </location>
</feature>
<keyword evidence="10" id="KW-1133">Transmembrane helix</keyword>
<feature type="domain" description="PurM-like N-terminal" evidence="11">
    <location>
        <begin position="88"/>
        <end position="203"/>
    </location>
</feature>
<evidence type="ECO:0000256" key="2">
    <source>
        <dbReference type="ARBA" id="ARBA00022598"/>
    </source>
</evidence>
<evidence type="ECO:0000256" key="3">
    <source>
        <dbReference type="ARBA" id="ARBA00022723"/>
    </source>
</evidence>
<comment type="subunit">
    <text evidence="8">Monomer. Part of the FGAM synthase complex composed of 1 PurL, 1 PurQ and 2 PurS subunits.</text>
</comment>
<feature type="binding site" evidence="8">
    <location>
        <position position="282"/>
    </location>
    <ligand>
        <name>Mg(2+)</name>
        <dbReference type="ChEBI" id="CHEBI:18420"/>
        <label>2</label>
    </ligand>
</feature>
<evidence type="ECO:0000256" key="4">
    <source>
        <dbReference type="ARBA" id="ARBA00022741"/>
    </source>
</evidence>
<feature type="compositionally biased region" description="Basic residues" evidence="9">
    <location>
        <begin position="791"/>
        <end position="827"/>
    </location>
</feature>
<feature type="compositionally biased region" description="Basic and acidic residues" evidence="9">
    <location>
        <begin position="1007"/>
        <end position="1019"/>
    </location>
</feature>
<dbReference type="SUPFAM" id="SSF56042">
    <property type="entry name" value="PurM C-terminal domain-like"/>
    <property type="match status" value="2"/>
</dbReference>
<dbReference type="GO" id="GO:0006189">
    <property type="term" value="P:'de novo' IMP biosynthetic process"/>
    <property type="evidence" value="ECO:0007669"/>
    <property type="project" value="UniProtKB-UniRule"/>
</dbReference>
<feature type="binding site" evidence="8">
    <location>
        <position position="254"/>
    </location>
    <ligand>
        <name>substrate</name>
    </ligand>
</feature>
<feature type="binding site" evidence="8">
    <location>
        <position position="107"/>
    </location>
    <ligand>
        <name>Mg(2+)</name>
        <dbReference type="ChEBI" id="CHEBI:18420"/>
        <label>1</label>
    </ligand>
</feature>
<dbReference type="STRING" id="1254432.SCE1572_38870"/>
<feature type="binding site" evidence="8">
    <location>
        <begin position="108"/>
        <end position="111"/>
    </location>
    <ligand>
        <name>substrate</name>
    </ligand>
</feature>
<dbReference type="CDD" id="cd02203">
    <property type="entry name" value="PurL_repeat1"/>
    <property type="match status" value="1"/>
</dbReference>
<feature type="binding site" evidence="8">
    <location>
        <position position="66"/>
    </location>
    <ligand>
        <name>ATP</name>
        <dbReference type="ChEBI" id="CHEBI:30616"/>
    </ligand>
</feature>
<feature type="binding site" evidence="8">
    <location>
        <position position="572"/>
    </location>
    <ligand>
        <name>substrate</name>
    </ligand>
</feature>
<comment type="pathway">
    <text evidence="8">Purine metabolism; IMP biosynthesis via de novo pathway; 5-amino-1-(5-phospho-D-ribosyl)imidazole from N(2)-formyl-N(1)-(5-phospho-D-ribosyl)glycinamide: step 1/2.</text>
</comment>
<feature type="binding site" evidence="8">
    <location>
        <position position="130"/>
    </location>
    <ligand>
        <name>substrate</name>
    </ligand>
</feature>
<evidence type="ECO:0000256" key="5">
    <source>
        <dbReference type="ARBA" id="ARBA00022755"/>
    </source>
</evidence>
<feature type="binding site" evidence="8">
    <location>
        <position position="570"/>
    </location>
    <ligand>
        <name>Mg(2+)</name>
        <dbReference type="ChEBI" id="CHEBI:18420"/>
        <label>1</label>
    </ligand>
</feature>
<dbReference type="HAMAP" id="MF_00420">
    <property type="entry name" value="PurL_2"/>
    <property type="match status" value="1"/>
</dbReference>
<feature type="binding site" evidence="8">
    <location>
        <position position="105"/>
    </location>
    <ligand>
        <name>ATP</name>
        <dbReference type="ChEBI" id="CHEBI:30616"/>
    </ligand>
</feature>
<keyword evidence="10" id="KW-0472">Membrane</keyword>
<proteinExistence type="inferred from homology"/>
<keyword evidence="10" id="KW-0812">Transmembrane</keyword>
<dbReference type="GO" id="GO:0004642">
    <property type="term" value="F:phosphoribosylformylglycinamidine synthase activity"/>
    <property type="evidence" value="ECO:0007669"/>
    <property type="project" value="UniProtKB-UniRule"/>
</dbReference>
<evidence type="ECO:0000256" key="10">
    <source>
        <dbReference type="SAM" id="Phobius"/>
    </source>
</evidence>
<keyword evidence="7 8" id="KW-0460">Magnesium</keyword>